<proteinExistence type="inferred from homology"/>
<dbReference type="InterPro" id="IPR002491">
    <property type="entry name" value="ABC_transptr_periplasmic_BD"/>
</dbReference>
<accession>A0ABP6LLI0</accession>
<evidence type="ECO:0000313" key="4">
    <source>
        <dbReference type="EMBL" id="GAA3044250.1"/>
    </source>
</evidence>
<keyword evidence="2" id="KW-0732">Signal</keyword>
<comment type="similarity">
    <text evidence="1">Belongs to the bacterial solute-binding protein 8 family.</text>
</comment>
<name>A0ABP6LLI0_9ACTN</name>
<dbReference type="PROSITE" id="PS50983">
    <property type="entry name" value="FE_B12_PBP"/>
    <property type="match status" value="1"/>
</dbReference>
<keyword evidence="5" id="KW-1185">Reference proteome</keyword>
<gene>
    <name evidence="4" type="ORF">GCM10010528_24550</name>
</gene>
<evidence type="ECO:0000259" key="3">
    <source>
        <dbReference type="PROSITE" id="PS50983"/>
    </source>
</evidence>
<dbReference type="EMBL" id="BAAAVS010000052">
    <property type="protein sequence ID" value="GAA3044250.1"/>
    <property type="molecule type" value="Genomic_DNA"/>
</dbReference>
<dbReference type="PANTHER" id="PTHR30535">
    <property type="entry name" value="VITAMIN B12-BINDING PROTEIN"/>
    <property type="match status" value="1"/>
</dbReference>
<evidence type="ECO:0000256" key="2">
    <source>
        <dbReference type="SAM" id="SignalP"/>
    </source>
</evidence>
<evidence type="ECO:0000313" key="5">
    <source>
        <dbReference type="Proteomes" id="UP001501035"/>
    </source>
</evidence>
<reference evidence="5" key="1">
    <citation type="journal article" date="2019" name="Int. J. Syst. Evol. Microbiol.">
        <title>The Global Catalogue of Microorganisms (GCM) 10K type strain sequencing project: providing services to taxonomists for standard genome sequencing and annotation.</title>
        <authorList>
            <consortium name="The Broad Institute Genomics Platform"/>
            <consortium name="The Broad Institute Genome Sequencing Center for Infectious Disease"/>
            <person name="Wu L."/>
            <person name="Ma J."/>
        </authorList>
    </citation>
    <scope>NUCLEOTIDE SEQUENCE [LARGE SCALE GENOMIC DNA]</scope>
    <source>
        <strain evidence="5">JCM 14234</strain>
    </source>
</reference>
<dbReference type="Gene3D" id="3.40.50.1980">
    <property type="entry name" value="Nitrogenase molybdenum iron protein domain"/>
    <property type="match status" value="2"/>
</dbReference>
<comment type="caution">
    <text evidence="4">The sequence shown here is derived from an EMBL/GenBank/DDBJ whole genome shotgun (WGS) entry which is preliminary data.</text>
</comment>
<dbReference type="PROSITE" id="PS51257">
    <property type="entry name" value="PROKAR_LIPOPROTEIN"/>
    <property type="match status" value="1"/>
</dbReference>
<dbReference type="SUPFAM" id="SSF53807">
    <property type="entry name" value="Helical backbone' metal receptor"/>
    <property type="match status" value="1"/>
</dbReference>
<evidence type="ECO:0000256" key="1">
    <source>
        <dbReference type="ARBA" id="ARBA00008814"/>
    </source>
</evidence>
<protein>
    <submittedName>
        <fullName evidence="4">ABC transporter substrate-binding protein</fullName>
    </submittedName>
</protein>
<dbReference type="Proteomes" id="UP001501035">
    <property type="component" value="Unassembled WGS sequence"/>
</dbReference>
<dbReference type="Pfam" id="PF01497">
    <property type="entry name" value="Peripla_BP_2"/>
    <property type="match status" value="1"/>
</dbReference>
<dbReference type="PANTHER" id="PTHR30535:SF4">
    <property type="entry name" value="HEMIN-BINDING PERIPLASMIC PROTEIN HMUT"/>
    <property type="match status" value="1"/>
</dbReference>
<organism evidence="4 5">
    <name type="scientific">Gordonia defluvii</name>
    <dbReference type="NCBI Taxonomy" id="283718"/>
    <lineage>
        <taxon>Bacteria</taxon>
        <taxon>Bacillati</taxon>
        <taxon>Actinomycetota</taxon>
        <taxon>Actinomycetes</taxon>
        <taxon>Mycobacteriales</taxon>
        <taxon>Gordoniaceae</taxon>
        <taxon>Gordonia</taxon>
    </lineage>
</organism>
<sequence>MRSVRRAAVALLASGLMLVGGCSTAPLDVGGSTPAETVVPTGPRTAAIPADPVPVAVNPVPQLPTTVASLDGPSVTVSDVNRIVALDRFGTYGTTVFALGLGRNLVGRDIATKFPAAQHIPVLTPDGTNANLEALLALRPTIVLADASLPSVSALAVRLRAARIPVVLGDPARNLDNTAAQLRATAAALGVVRAGAELVRRTEAQIAEARSLIPNLKTKPKVAFLYARGTGLMILGGPGSGASELIEFLGGIDAGTAAGLREPYTSLTAEGLIKAAPDVLLMMTDGLASVGGIDGLLRVPGVAQTPAGRTRSVIDMADGQLLTFGPRTGAVALALAKALYRS</sequence>
<dbReference type="RefSeq" id="WP_290705234.1">
    <property type="nucleotide sequence ID" value="NZ_BAAAVS010000052.1"/>
</dbReference>
<feature type="chain" id="PRO_5046577687" evidence="2">
    <location>
        <begin position="26"/>
        <end position="342"/>
    </location>
</feature>
<dbReference type="InterPro" id="IPR050902">
    <property type="entry name" value="ABC_Transporter_SBP"/>
</dbReference>
<feature type="domain" description="Fe/B12 periplasmic-binding" evidence="3">
    <location>
        <begin position="82"/>
        <end position="342"/>
    </location>
</feature>
<feature type="signal peptide" evidence="2">
    <location>
        <begin position="1"/>
        <end position="25"/>
    </location>
</feature>